<feature type="compositionally biased region" description="Basic and acidic residues" evidence="1">
    <location>
        <begin position="100"/>
        <end position="118"/>
    </location>
</feature>
<feature type="region of interest" description="Disordered" evidence="1">
    <location>
        <begin position="50"/>
        <end position="134"/>
    </location>
</feature>
<gene>
    <name evidence="2" type="ORF">BDN70DRAFT_938396</name>
</gene>
<organism evidence="2 3">
    <name type="scientific">Pholiota conissans</name>
    <dbReference type="NCBI Taxonomy" id="109636"/>
    <lineage>
        <taxon>Eukaryota</taxon>
        <taxon>Fungi</taxon>
        <taxon>Dikarya</taxon>
        <taxon>Basidiomycota</taxon>
        <taxon>Agaricomycotina</taxon>
        <taxon>Agaricomycetes</taxon>
        <taxon>Agaricomycetidae</taxon>
        <taxon>Agaricales</taxon>
        <taxon>Agaricineae</taxon>
        <taxon>Strophariaceae</taxon>
        <taxon>Pholiota</taxon>
    </lineage>
</organism>
<feature type="region of interest" description="Disordered" evidence="1">
    <location>
        <begin position="870"/>
        <end position="910"/>
    </location>
</feature>
<sequence>MEDSMNITAYIEAHFPPNIVALGFYKADNASSWLDVPRFMKFVAAELQSGPSSFTAPPSERFSSPVLIPESSPTPPTTVPREKRKREPKVESDSEVEIIEFSHQRQGDTKLGKRDAKRVQRRAPSPISVEDSDSASEVETRITRQLIVPELRILKEIPSTWTVFKGAYLLDLRGDTREWTDSTGKPLSMASIIKSQDQDAWGGGSGGSVKPKKCPEVIPLDNQRCQLSEHQCQGIYHCSEIDMSLLNSCERYVPDDDEMKRLFDAEREINQLESSTIYQAAAAFYQEALKQPCKAKIDIGGNPDQSCNGEPVFRLYKQKNFDGKSGFVGCSGWIRGKNSRDHRFIPIPREVKEELVKELFDSQDGSFKTKFTTKSCARVLPVRSGAKGDQECPYTHLKDGKVVQGRIVHRACHTRIKIYSPLDRSDHRAIVILTNPHNHPRFPATKLSREGKDLYKEAVRVNGISRSTALKVDMAPTTKDIFDGKIVAAVDPALGIARNKRKIVRSLKTANNPHGMGLEGVLFQKRDDDLKLPTTKRYIQQVLTQEGIDMVITTIPGLAVRVHDAEYTLHDNTYKRVMGEWKEWEVVIWDSKLNLRLTVARIYCNRETRKAFNLMWCGFWDTLERVTGRPIQFKFMDGKGLSTILVDGCKPQVDACGDSLLVQEAKRKGKSFVHETDPQVIVQYIVRTCDIHLERKLDDLAKTLPPDVMNRVRGFPFLETISEIEEFQKFCEESPYKNLRDWIIDKKSAPWFMASVNRFMSKIPEDIWLTTPGHTNLNESAHPFTNMHTGINLSLLEAINSARELDRSIEDKIQQIEASCVLINPHNTKIERDRSNRRRNETRARSAANRQDAVNKISEIEDELNNVAQTQKQAKSRERELRDLKKVVQGENGIRRSPNKQSSRGKARFPLDDAIQPESSFENVEQSISAREAALTYDSFWSSFKSSTQPQASSSSIQPSSSTVPLSMTQASLGNLSYRDIELTLQNRPNL</sequence>
<keyword evidence="3" id="KW-1185">Reference proteome</keyword>
<evidence type="ECO:0000313" key="3">
    <source>
        <dbReference type="Proteomes" id="UP000807469"/>
    </source>
</evidence>
<dbReference type="Proteomes" id="UP000807469">
    <property type="component" value="Unassembled WGS sequence"/>
</dbReference>
<accession>A0A9P6CTI9</accession>
<dbReference type="EMBL" id="MU155572">
    <property type="protein sequence ID" value="KAF9472149.1"/>
    <property type="molecule type" value="Genomic_DNA"/>
</dbReference>
<name>A0A9P6CTI9_9AGAR</name>
<feature type="region of interest" description="Disordered" evidence="1">
    <location>
        <begin position="827"/>
        <end position="852"/>
    </location>
</feature>
<reference evidence="2" key="1">
    <citation type="submission" date="2020-11" db="EMBL/GenBank/DDBJ databases">
        <authorList>
            <consortium name="DOE Joint Genome Institute"/>
            <person name="Ahrendt S."/>
            <person name="Riley R."/>
            <person name="Andreopoulos W."/>
            <person name="Labutti K."/>
            <person name="Pangilinan J."/>
            <person name="Ruiz-Duenas F.J."/>
            <person name="Barrasa J.M."/>
            <person name="Sanchez-Garcia M."/>
            <person name="Camarero S."/>
            <person name="Miyauchi S."/>
            <person name="Serrano A."/>
            <person name="Linde D."/>
            <person name="Babiker R."/>
            <person name="Drula E."/>
            <person name="Ayuso-Fernandez I."/>
            <person name="Pacheco R."/>
            <person name="Padilla G."/>
            <person name="Ferreira P."/>
            <person name="Barriuso J."/>
            <person name="Kellner H."/>
            <person name="Castanera R."/>
            <person name="Alfaro M."/>
            <person name="Ramirez L."/>
            <person name="Pisabarro A.G."/>
            <person name="Kuo A."/>
            <person name="Tritt A."/>
            <person name="Lipzen A."/>
            <person name="He G."/>
            <person name="Yan M."/>
            <person name="Ng V."/>
            <person name="Cullen D."/>
            <person name="Martin F."/>
            <person name="Rosso M.-N."/>
            <person name="Henrissat B."/>
            <person name="Hibbett D."/>
            <person name="Martinez A.T."/>
            <person name="Grigoriev I.V."/>
        </authorList>
    </citation>
    <scope>NUCLEOTIDE SEQUENCE</scope>
    <source>
        <strain evidence="2">CIRM-BRFM 674</strain>
    </source>
</reference>
<feature type="compositionally biased region" description="Basic and acidic residues" evidence="1">
    <location>
        <begin position="875"/>
        <end position="888"/>
    </location>
</feature>
<dbReference type="AlphaFoldDB" id="A0A9P6CTI9"/>
<feature type="region of interest" description="Disordered" evidence="1">
    <location>
        <begin position="945"/>
        <end position="965"/>
    </location>
</feature>
<proteinExistence type="predicted"/>
<comment type="caution">
    <text evidence="2">The sequence shown here is derived from an EMBL/GenBank/DDBJ whole genome shotgun (WGS) entry which is preliminary data.</text>
</comment>
<protein>
    <submittedName>
        <fullName evidence="2">Uncharacterized protein</fullName>
    </submittedName>
</protein>
<evidence type="ECO:0000256" key="1">
    <source>
        <dbReference type="SAM" id="MobiDB-lite"/>
    </source>
</evidence>
<evidence type="ECO:0000313" key="2">
    <source>
        <dbReference type="EMBL" id="KAF9472149.1"/>
    </source>
</evidence>
<feature type="compositionally biased region" description="Basic and acidic residues" evidence="1">
    <location>
        <begin position="828"/>
        <end position="844"/>
    </location>
</feature>
<dbReference type="OrthoDB" id="3267196at2759"/>